<sequence length="67" mass="7150">MTDAQTLPHYPLLAHVPVHLATERQLKMLGLTAQGICAVATVSTSAHPELPLYVIAEATCNFAPRVA</sequence>
<protein>
    <submittedName>
        <fullName evidence="1">Uncharacterized protein</fullName>
    </submittedName>
</protein>
<keyword evidence="2" id="KW-1185">Reference proteome</keyword>
<gene>
    <name evidence="1" type="ORF">DC3_18890</name>
</gene>
<comment type="caution">
    <text evidence="1">The sequence shown here is derived from an EMBL/GenBank/DDBJ whole genome shotgun (WGS) entry which is preliminary data.</text>
</comment>
<name>A0A511N087_DEIC1</name>
<dbReference type="AlphaFoldDB" id="A0A511N087"/>
<organism evidence="1 2">
    <name type="scientific">Deinococcus cellulosilyticus (strain DSM 18568 / NBRC 106333 / KACC 11606 / 5516J-15)</name>
    <dbReference type="NCBI Taxonomy" id="1223518"/>
    <lineage>
        <taxon>Bacteria</taxon>
        <taxon>Thermotogati</taxon>
        <taxon>Deinococcota</taxon>
        <taxon>Deinococci</taxon>
        <taxon>Deinococcales</taxon>
        <taxon>Deinococcaceae</taxon>
        <taxon>Deinococcus</taxon>
    </lineage>
</organism>
<proteinExistence type="predicted"/>
<evidence type="ECO:0000313" key="2">
    <source>
        <dbReference type="Proteomes" id="UP000321306"/>
    </source>
</evidence>
<dbReference type="Proteomes" id="UP000321306">
    <property type="component" value="Unassembled WGS sequence"/>
</dbReference>
<dbReference type="RefSeq" id="WP_146884076.1">
    <property type="nucleotide sequence ID" value="NZ_BJXB01000007.1"/>
</dbReference>
<dbReference type="EMBL" id="BJXB01000007">
    <property type="protein sequence ID" value="GEM46254.1"/>
    <property type="molecule type" value="Genomic_DNA"/>
</dbReference>
<evidence type="ECO:0000313" key="1">
    <source>
        <dbReference type="EMBL" id="GEM46254.1"/>
    </source>
</evidence>
<accession>A0A511N087</accession>
<reference evidence="1 2" key="1">
    <citation type="submission" date="2019-07" db="EMBL/GenBank/DDBJ databases">
        <title>Whole genome shotgun sequence of Deinococcus cellulosilyticus NBRC 106333.</title>
        <authorList>
            <person name="Hosoyama A."/>
            <person name="Uohara A."/>
            <person name="Ohji S."/>
            <person name="Ichikawa N."/>
        </authorList>
    </citation>
    <scope>NUCLEOTIDE SEQUENCE [LARGE SCALE GENOMIC DNA]</scope>
    <source>
        <strain evidence="1 2">NBRC 106333</strain>
    </source>
</reference>